<reference evidence="7 8" key="1">
    <citation type="submission" date="2019-04" db="EMBL/GenBank/DDBJ databases">
        <title>Lysinibacillus genome sequencing.</title>
        <authorList>
            <person name="Dunlap C."/>
        </authorList>
    </citation>
    <scope>NUCLEOTIDE SEQUENCE [LARGE SCALE GENOMIC DNA]</scope>
    <source>
        <strain evidence="7 8">CCTCC AB 2010389</strain>
    </source>
</reference>
<evidence type="ECO:0000256" key="3">
    <source>
        <dbReference type="ARBA" id="ARBA00022692"/>
    </source>
</evidence>
<evidence type="ECO:0000313" key="8">
    <source>
        <dbReference type="Proteomes" id="UP000308744"/>
    </source>
</evidence>
<dbReference type="InterPro" id="IPR006696">
    <property type="entry name" value="DUF423"/>
</dbReference>
<dbReference type="Proteomes" id="UP000308744">
    <property type="component" value="Unassembled WGS sequence"/>
</dbReference>
<evidence type="ECO:0000256" key="1">
    <source>
        <dbReference type="ARBA" id="ARBA00004141"/>
    </source>
</evidence>
<dbReference type="EMBL" id="SZPU01000061">
    <property type="protein sequence ID" value="TKI65861.1"/>
    <property type="molecule type" value="Genomic_DNA"/>
</dbReference>
<dbReference type="AlphaFoldDB" id="A0A4U2YZW2"/>
<dbReference type="PANTHER" id="PTHR43461:SF1">
    <property type="entry name" value="TRANSMEMBRANE PROTEIN 256"/>
    <property type="match status" value="1"/>
</dbReference>
<evidence type="ECO:0000256" key="4">
    <source>
        <dbReference type="ARBA" id="ARBA00022989"/>
    </source>
</evidence>
<evidence type="ECO:0000313" key="7">
    <source>
        <dbReference type="EMBL" id="TKI65861.1"/>
    </source>
</evidence>
<feature type="transmembrane region" description="Helical" evidence="6">
    <location>
        <begin position="98"/>
        <end position="122"/>
    </location>
</feature>
<comment type="similarity">
    <text evidence="2">Belongs to the UPF0382 family.</text>
</comment>
<evidence type="ECO:0000256" key="6">
    <source>
        <dbReference type="SAM" id="Phobius"/>
    </source>
</evidence>
<keyword evidence="8" id="KW-1185">Reference proteome</keyword>
<keyword evidence="5 6" id="KW-0472">Membrane</keyword>
<proteinExistence type="inferred from homology"/>
<feature type="transmembrane region" description="Helical" evidence="6">
    <location>
        <begin position="41"/>
        <end position="60"/>
    </location>
</feature>
<keyword evidence="3 6" id="KW-0812">Transmembrane</keyword>
<comment type="subcellular location">
    <subcellularLocation>
        <location evidence="1">Membrane</location>
        <topology evidence="1">Multi-pass membrane protein</topology>
    </subcellularLocation>
</comment>
<evidence type="ECO:0000256" key="5">
    <source>
        <dbReference type="ARBA" id="ARBA00023136"/>
    </source>
</evidence>
<comment type="caution">
    <text evidence="7">The sequence shown here is derived from an EMBL/GenBank/DDBJ whole genome shotgun (WGS) entry which is preliminary data.</text>
</comment>
<dbReference type="GO" id="GO:0005886">
    <property type="term" value="C:plasma membrane"/>
    <property type="evidence" value="ECO:0007669"/>
    <property type="project" value="TreeGrafter"/>
</dbReference>
<keyword evidence="4 6" id="KW-1133">Transmembrane helix</keyword>
<name>A0A4U2YZW2_9BACI</name>
<feature type="transmembrane region" description="Helical" evidence="6">
    <location>
        <begin position="72"/>
        <end position="92"/>
    </location>
</feature>
<protein>
    <submittedName>
        <fullName evidence="7">DUF423 domain-containing protein</fullName>
    </submittedName>
</protein>
<dbReference type="PANTHER" id="PTHR43461">
    <property type="entry name" value="TRANSMEMBRANE PROTEIN 256"/>
    <property type="match status" value="1"/>
</dbReference>
<sequence>MKKFIVTGALHGFLAVALGAFGAHALKDVVDEYGLSIWETAVQYQMFHATGLLVIGLLMSSKLLGEVKQLKLAGIFLNLGIVFFAGSLYVLAVSGIKVLGAITPIGGVLFLAGWVLIIVSALKHAK</sequence>
<dbReference type="RefSeq" id="WP_107895992.1">
    <property type="nucleotide sequence ID" value="NZ_PYWM01000016.1"/>
</dbReference>
<gene>
    <name evidence="7" type="ORF">FC756_15930</name>
</gene>
<evidence type="ECO:0000256" key="2">
    <source>
        <dbReference type="ARBA" id="ARBA00009694"/>
    </source>
</evidence>
<accession>A0A4U2YZW2</accession>
<dbReference type="Pfam" id="PF04241">
    <property type="entry name" value="DUF423"/>
    <property type="match status" value="1"/>
</dbReference>
<organism evidence="7 8">
    <name type="scientific">Lysinibacillus mangiferihumi</name>
    <dbReference type="NCBI Taxonomy" id="1130819"/>
    <lineage>
        <taxon>Bacteria</taxon>
        <taxon>Bacillati</taxon>
        <taxon>Bacillota</taxon>
        <taxon>Bacilli</taxon>
        <taxon>Bacillales</taxon>
        <taxon>Bacillaceae</taxon>
        <taxon>Lysinibacillus</taxon>
    </lineage>
</organism>